<reference evidence="3" key="1">
    <citation type="journal article" date="2019" name="Int. J. Syst. Evol. Microbiol.">
        <title>The Global Catalogue of Microorganisms (GCM) 10K type strain sequencing project: providing services to taxonomists for standard genome sequencing and annotation.</title>
        <authorList>
            <consortium name="The Broad Institute Genomics Platform"/>
            <consortium name="The Broad Institute Genome Sequencing Center for Infectious Disease"/>
            <person name="Wu L."/>
            <person name="Ma J."/>
        </authorList>
    </citation>
    <scope>NUCLEOTIDE SEQUENCE [LARGE SCALE GENOMIC DNA]</scope>
    <source>
        <strain evidence="3">JCM 3272</strain>
    </source>
</reference>
<dbReference type="RefSeq" id="WP_344618480.1">
    <property type="nucleotide sequence ID" value="NZ_BAAARV010000086.1"/>
</dbReference>
<sequence length="934" mass="100827">MPKGLSYADAVKLLTGGEPAAILDLESLLAMAAPRPAASTLDRVRRLQAANAVLVMTALVEVVPAELHDIDPPALGPAVPFGEYLARLHQWYVVWATILAESRSDPAAVMADRAVGRYEAGYRRLAAAFPEVGMWAGRVGPGTGDAPLAEILAALDPARERAEWRRLLDAAHQADVRRPVAGDEQDTTGCVVPSLDASYVTARFRARAGGRADNPADEGWWEKAPVRADLLWFVAAHLSTPEAAAGPLVVLGQPGSGKSALTRILAARLGVGDFMPIRVPLRDVPADADVQEQIEHAVRLAVNERTTWPELARAAAGALPVVLLDGFDELLQATGVGQSDYLLKVARFQQQQEELGRPVAVVVTSRIAVANRSPLPDGAIVVRLEPFDEPQVEAWLSVWNGINAEVFARRGVRRLGAATALCWPELAVQPLLLFMLALYDAQDNALSSGVDDGLTRAALYERLVVSFAEREVRKDRPGPLAAAVERELLLLSVVAFAMLNRDRQWVTTTELDADLAQLDLAGAAADTGFADPQTAGERALARFFFVHRAQAVVQERKRYTYEFLHATFGDFLAARLVARVVGDAVARDAAGASALRPAAPHDDLLYALLSFAPLSGQDATTLDTLSALLGPDAYDWLCRAFRLAVTRPDVPAHRYAPAPLPAGHRLLRYGLNLVLLACCAKGEVSAADLFPDDPDPAGRLGRAAHGWQCTLTRWQWSGIADNLRVERLWLADRRETRLRWNAGAAPVFDAYWNHGFGPDSNVWEFDAGGGFSGLAKANRAANAMALRADRDEEVLAHALEPLRRVLQPAIISFAVHERQQAESVAHSLIRAWVTAAGSAGAQELHAAGERLVHAVTSYAWGLERCEEGGRAIDFTLAWLAANAKLLPPAAMESWLTAIVQCIQFTPAHKPGVLMCAHRHNPGGFPAVSAALRHT</sequence>
<dbReference type="InterPro" id="IPR027417">
    <property type="entry name" value="P-loop_NTPase"/>
</dbReference>
<dbReference type="EMBL" id="BAAARV010000086">
    <property type="protein sequence ID" value="GAA2379668.1"/>
    <property type="molecule type" value="Genomic_DNA"/>
</dbReference>
<dbReference type="Pfam" id="PF22738">
    <property type="entry name" value="NNH7"/>
    <property type="match status" value="1"/>
</dbReference>
<dbReference type="InterPro" id="IPR054567">
    <property type="entry name" value="NNH7"/>
</dbReference>
<dbReference type="InterPro" id="IPR003593">
    <property type="entry name" value="AAA+_ATPase"/>
</dbReference>
<dbReference type="Gene3D" id="3.40.50.300">
    <property type="entry name" value="P-loop containing nucleotide triphosphate hydrolases"/>
    <property type="match status" value="1"/>
</dbReference>
<organism evidence="2 3">
    <name type="scientific">Dactylosporangium salmoneum</name>
    <dbReference type="NCBI Taxonomy" id="53361"/>
    <lineage>
        <taxon>Bacteria</taxon>
        <taxon>Bacillati</taxon>
        <taxon>Actinomycetota</taxon>
        <taxon>Actinomycetes</taxon>
        <taxon>Micromonosporales</taxon>
        <taxon>Micromonosporaceae</taxon>
        <taxon>Dactylosporangium</taxon>
    </lineage>
</organism>
<keyword evidence="3" id="KW-1185">Reference proteome</keyword>
<evidence type="ECO:0000259" key="1">
    <source>
        <dbReference type="SMART" id="SM00382"/>
    </source>
</evidence>
<evidence type="ECO:0000313" key="3">
    <source>
        <dbReference type="Proteomes" id="UP001501444"/>
    </source>
</evidence>
<dbReference type="Proteomes" id="UP001501444">
    <property type="component" value="Unassembled WGS sequence"/>
</dbReference>
<dbReference type="SMART" id="SM00382">
    <property type="entry name" value="AAA"/>
    <property type="match status" value="1"/>
</dbReference>
<dbReference type="SUPFAM" id="SSF52540">
    <property type="entry name" value="P-loop containing nucleoside triphosphate hydrolases"/>
    <property type="match status" value="1"/>
</dbReference>
<gene>
    <name evidence="2" type="ORF">GCM10010170_086490</name>
</gene>
<proteinExistence type="predicted"/>
<protein>
    <recommendedName>
        <fullName evidence="1">AAA+ ATPase domain-containing protein</fullName>
    </recommendedName>
</protein>
<evidence type="ECO:0000313" key="2">
    <source>
        <dbReference type="EMBL" id="GAA2379668.1"/>
    </source>
</evidence>
<name>A0ABP5UG11_9ACTN</name>
<comment type="caution">
    <text evidence="2">The sequence shown here is derived from an EMBL/GenBank/DDBJ whole genome shotgun (WGS) entry which is preliminary data.</text>
</comment>
<accession>A0ABP5UG11</accession>
<feature type="domain" description="AAA+ ATPase" evidence="1">
    <location>
        <begin position="244"/>
        <end position="386"/>
    </location>
</feature>